<name>A0A378JJS5_9GAMM</name>
<dbReference type="InterPro" id="IPR041698">
    <property type="entry name" value="Methyltransf_25"/>
</dbReference>
<dbReference type="GO" id="GO:0016746">
    <property type="term" value="F:acyltransferase activity"/>
    <property type="evidence" value="ECO:0007669"/>
    <property type="project" value="UniProtKB-KW"/>
</dbReference>
<dbReference type="CDD" id="cd02440">
    <property type="entry name" value="AdoMet_MTases"/>
    <property type="match status" value="1"/>
</dbReference>
<organism evidence="2 3">
    <name type="scientific">Legionella busanensis</name>
    <dbReference type="NCBI Taxonomy" id="190655"/>
    <lineage>
        <taxon>Bacteria</taxon>
        <taxon>Pseudomonadati</taxon>
        <taxon>Pseudomonadota</taxon>
        <taxon>Gammaproteobacteria</taxon>
        <taxon>Legionellales</taxon>
        <taxon>Legionellaceae</taxon>
        <taxon>Legionella</taxon>
    </lineage>
</organism>
<dbReference type="AlphaFoldDB" id="A0A378JJS5"/>
<keyword evidence="2" id="KW-0012">Acyltransferase</keyword>
<evidence type="ECO:0000313" key="2">
    <source>
        <dbReference type="EMBL" id="STX50948.1"/>
    </source>
</evidence>
<dbReference type="OrthoDB" id="9804312at2"/>
<dbReference type="Pfam" id="PF13649">
    <property type="entry name" value="Methyltransf_25"/>
    <property type="match status" value="1"/>
</dbReference>
<dbReference type="Gene3D" id="3.40.50.150">
    <property type="entry name" value="Vaccinia Virus protein VP39"/>
    <property type="match status" value="1"/>
</dbReference>
<gene>
    <name evidence="2" type="ORF">NCTC13316_01037</name>
</gene>
<accession>A0A378JJS5</accession>
<dbReference type="Proteomes" id="UP000254794">
    <property type="component" value="Unassembled WGS sequence"/>
</dbReference>
<evidence type="ECO:0000259" key="1">
    <source>
        <dbReference type="Pfam" id="PF13649"/>
    </source>
</evidence>
<feature type="domain" description="Methyltransferase" evidence="1">
    <location>
        <begin position="42"/>
        <end position="137"/>
    </location>
</feature>
<keyword evidence="3" id="KW-1185">Reference proteome</keyword>
<dbReference type="EMBL" id="UGOD01000001">
    <property type="protein sequence ID" value="STX50948.1"/>
    <property type="molecule type" value="Genomic_DNA"/>
</dbReference>
<sequence>MNQSLDTYLDLCTQVYDLSKPNPPKEAYDFYLSYVKEVNGAILEPMCGSGRFLLPMLADGLAIEGFDASSSMLSALKTKASAKKIKPVIWQGLIEDLNQPKTYELIFIPSGSFGLITNLQTIKNALTAIYRHLVPGGLFVFEVETFAALPKELGLWRGSRWRLDNNKFILLSQLAMLEEDICYSIGKYELIHGHSIIQTEIEEYKIRLYNDPTFLLDLLKRVGFRQIELIKAFDRSQSPSTHDESIVYECRK</sequence>
<dbReference type="SUPFAM" id="SSF53335">
    <property type="entry name" value="S-adenosyl-L-methionine-dependent methyltransferases"/>
    <property type="match status" value="1"/>
</dbReference>
<keyword evidence="2" id="KW-0808">Transferase</keyword>
<protein>
    <submittedName>
        <fullName evidence="2">Acyl-CoA N-acyltransferase</fullName>
    </submittedName>
</protein>
<dbReference type="InterPro" id="IPR029063">
    <property type="entry name" value="SAM-dependent_MTases_sf"/>
</dbReference>
<dbReference type="Gene3D" id="2.20.25.110">
    <property type="entry name" value="S-adenosyl-L-methionine-dependent methyltransferases"/>
    <property type="match status" value="1"/>
</dbReference>
<dbReference type="RefSeq" id="WP_115330618.1">
    <property type="nucleotide sequence ID" value="NZ_CAAAHP010000001.1"/>
</dbReference>
<reference evidence="2 3" key="1">
    <citation type="submission" date="2018-06" db="EMBL/GenBank/DDBJ databases">
        <authorList>
            <consortium name="Pathogen Informatics"/>
            <person name="Doyle S."/>
        </authorList>
    </citation>
    <scope>NUCLEOTIDE SEQUENCE [LARGE SCALE GENOMIC DNA]</scope>
    <source>
        <strain evidence="2 3">NCTC13316</strain>
    </source>
</reference>
<proteinExistence type="predicted"/>
<evidence type="ECO:0000313" key="3">
    <source>
        <dbReference type="Proteomes" id="UP000254794"/>
    </source>
</evidence>